<evidence type="ECO:0000259" key="1">
    <source>
        <dbReference type="Pfam" id="PF04233"/>
    </source>
</evidence>
<dbReference type="RefSeq" id="WP_090384317.1">
    <property type="nucleotide sequence ID" value="NZ_FNSC01000001.1"/>
</dbReference>
<feature type="domain" description="Phage head morphogenesis" evidence="1">
    <location>
        <begin position="61"/>
        <end position="190"/>
    </location>
</feature>
<evidence type="ECO:0000313" key="3">
    <source>
        <dbReference type="Proteomes" id="UP000242849"/>
    </source>
</evidence>
<keyword evidence="3" id="KW-1185">Reference proteome</keyword>
<accession>A0A1H5DL09</accession>
<evidence type="ECO:0000313" key="2">
    <source>
        <dbReference type="EMBL" id="SED79539.1"/>
    </source>
</evidence>
<name>A0A1H5DL09_PSEAG</name>
<dbReference type="InterPro" id="IPR006528">
    <property type="entry name" value="Phage_head_morphogenesis_dom"/>
</dbReference>
<reference evidence="3" key="1">
    <citation type="submission" date="2016-10" db="EMBL/GenBank/DDBJ databases">
        <authorList>
            <person name="Varghese N."/>
            <person name="Submissions S."/>
        </authorList>
    </citation>
    <scope>NUCLEOTIDE SEQUENCE [LARGE SCALE GENOMIC DNA]</scope>
    <source>
        <strain evidence="3">DSM 12111</strain>
    </source>
</reference>
<dbReference type="STRING" id="53406.SAMN05421553_3353"/>
<dbReference type="EMBL" id="FNSC01000001">
    <property type="protein sequence ID" value="SED79539.1"/>
    <property type="molecule type" value="Genomic_DNA"/>
</dbReference>
<sequence>MAKAPTPADLQAIFGLEPEKAIAYLAAKGYAITWNWQEMLDQAHDQAFTVAKAMRLDLLSDIRDALETALQDGQTLKQFIEQLQPVLEAQGWWGKQVIVDGAGNAELVQLGSPRRLKTIYQTNLQSAYMAGRKASMEDSADTHPYWRYVAILDGRTRPSHRALNGKVYRHDDPVWSAIYPPNGFNCRCRVTALSGSALTRKGLQVESSAGRMQTETVEIGVDKRTGEIRTAQVTGVRTTDTAGKSVMFRTDPGFNHAPGTGLAETLKRKQAAAGLQEV</sequence>
<dbReference type="Pfam" id="PF04233">
    <property type="entry name" value="Phage_Mu_F"/>
    <property type="match status" value="1"/>
</dbReference>
<dbReference type="NCBIfam" id="TIGR01641">
    <property type="entry name" value="phageSPP1_gp7"/>
    <property type="match status" value="1"/>
</dbReference>
<protein>
    <submittedName>
        <fullName evidence="2">Phage putative head morphogenesis protein, SPP1 gp7 family</fullName>
    </submittedName>
</protein>
<dbReference type="Proteomes" id="UP000242849">
    <property type="component" value="Unassembled WGS sequence"/>
</dbReference>
<dbReference type="AlphaFoldDB" id="A0A1H5DL09"/>
<proteinExistence type="predicted"/>
<gene>
    <name evidence="2" type="ORF">SAMN05421553_3353</name>
</gene>
<organism evidence="2 3">
    <name type="scientific">Pseudomonas anguilliseptica</name>
    <dbReference type="NCBI Taxonomy" id="53406"/>
    <lineage>
        <taxon>Bacteria</taxon>
        <taxon>Pseudomonadati</taxon>
        <taxon>Pseudomonadota</taxon>
        <taxon>Gammaproteobacteria</taxon>
        <taxon>Pseudomonadales</taxon>
        <taxon>Pseudomonadaceae</taxon>
        <taxon>Pseudomonas</taxon>
    </lineage>
</organism>
<dbReference type="OrthoDB" id="9813502at2"/>